<dbReference type="InterPro" id="IPR036259">
    <property type="entry name" value="MFS_trans_sf"/>
</dbReference>
<evidence type="ECO:0000256" key="3">
    <source>
        <dbReference type="ARBA" id="ARBA00022989"/>
    </source>
</evidence>
<comment type="caution">
    <text evidence="7">The sequence shown here is derived from an EMBL/GenBank/DDBJ whole genome shotgun (WGS) entry which is preliminary data.</text>
</comment>
<dbReference type="InterPro" id="IPR011701">
    <property type="entry name" value="MFS"/>
</dbReference>
<organism evidence="7 8">
    <name type="scientific">Actinomadura adrarensis</name>
    <dbReference type="NCBI Taxonomy" id="1819600"/>
    <lineage>
        <taxon>Bacteria</taxon>
        <taxon>Bacillati</taxon>
        <taxon>Actinomycetota</taxon>
        <taxon>Actinomycetes</taxon>
        <taxon>Streptosporangiales</taxon>
        <taxon>Thermomonosporaceae</taxon>
        <taxon>Actinomadura</taxon>
    </lineage>
</organism>
<protein>
    <submittedName>
        <fullName evidence="7">MFS transporter</fullName>
    </submittedName>
</protein>
<keyword evidence="2 5" id="KW-0812">Transmembrane</keyword>
<feature type="transmembrane region" description="Helical" evidence="5">
    <location>
        <begin position="90"/>
        <end position="108"/>
    </location>
</feature>
<dbReference type="InterPro" id="IPR020846">
    <property type="entry name" value="MFS_dom"/>
</dbReference>
<evidence type="ECO:0000256" key="5">
    <source>
        <dbReference type="SAM" id="Phobius"/>
    </source>
</evidence>
<evidence type="ECO:0000313" key="8">
    <source>
        <dbReference type="Proteomes" id="UP001597083"/>
    </source>
</evidence>
<dbReference type="PROSITE" id="PS50850">
    <property type="entry name" value="MFS"/>
    <property type="match status" value="1"/>
</dbReference>
<evidence type="ECO:0000313" key="7">
    <source>
        <dbReference type="EMBL" id="MFD0852667.1"/>
    </source>
</evidence>
<comment type="subcellular location">
    <subcellularLocation>
        <location evidence="1">Cell membrane</location>
        <topology evidence="1">Multi-pass membrane protein</topology>
    </subcellularLocation>
</comment>
<dbReference type="PANTHER" id="PTHR23501">
    <property type="entry name" value="MAJOR FACILITATOR SUPERFAMILY"/>
    <property type="match status" value="1"/>
</dbReference>
<accession>A0ABW3CFZ3</accession>
<dbReference type="Gene3D" id="1.20.1250.20">
    <property type="entry name" value="MFS general substrate transporter like domains"/>
    <property type="match status" value="1"/>
</dbReference>
<dbReference type="Pfam" id="PF07690">
    <property type="entry name" value="MFS_1"/>
    <property type="match status" value="1"/>
</dbReference>
<evidence type="ECO:0000259" key="6">
    <source>
        <dbReference type="PROSITE" id="PS50850"/>
    </source>
</evidence>
<feature type="transmembrane region" description="Helical" evidence="5">
    <location>
        <begin position="114"/>
        <end position="137"/>
    </location>
</feature>
<evidence type="ECO:0000256" key="4">
    <source>
        <dbReference type="ARBA" id="ARBA00023136"/>
    </source>
</evidence>
<dbReference type="EMBL" id="JBHTIR010001534">
    <property type="protein sequence ID" value="MFD0852667.1"/>
    <property type="molecule type" value="Genomic_DNA"/>
</dbReference>
<dbReference type="SUPFAM" id="SSF103473">
    <property type="entry name" value="MFS general substrate transporter"/>
    <property type="match status" value="1"/>
</dbReference>
<keyword evidence="4 5" id="KW-0472">Membrane</keyword>
<sequence length="204" mass="21212">AVWVESRVREPIVPLNIVVRRNTALAILASLAVGMAMFGCAVFLGQYFQIGRGYSPTKAGLVMVPMMAGTLVASTIFGRLTTRTGRPKRFIVAGTFILTGGFVMMSVLDHETPLWYLMVGMFLIGAGVGGSMQNLVLVVQNSVGLREVGAASGAITFFRSLGGTMGVSVLGAVLANQVASNITDGLAKLGIRGGGAESAGENLD</sequence>
<feature type="domain" description="Major facilitator superfamily (MFS) profile" evidence="6">
    <location>
        <begin position="1"/>
        <end position="204"/>
    </location>
</feature>
<name>A0ABW3CFZ3_9ACTN</name>
<feature type="non-terminal residue" evidence="7">
    <location>
        <position position="204"/>
    </location>
</feature>
<gene>
    <name evidence="7" type="ORF">ACFQ07_10550</name>
</gene>
<keyword evidence="8" id="KW-1185">Reference proteome</keyword>
<feature type="transmembrane region" description="Helical" evidence="5">
    <location>
        <begin position="60"/>
        <end position="78"/>
    </location>
</feature>
<reference evidence="8" key="1">
    <citation type="journal article" date="2019" name="Int. J. Syst. Evol. Microbiol.">
        <title>The Global Catalogue of Microorganisms (GCM) 10K type strain sequencing project: providing services to taxonomists for standard genome sequencing and annotation.</title>
        <authorList>
            <consortium name="The Broad Institute Genomics Platform"/>
            <consortium name="The Broad Institute Genome Sequencing Center for Infectious Disease"/>
            <person name="Wu L."/>
            <person name="Ma J."/>
        </authorList>
    </citation>
    <scope>NUCLEOTIDE SEQUENCE [LARGE SCALE GENOMIC DNA]</scope>
    <source>
        <strain evidence="8">JCM 31696</strain>
    </source>
</reference>
<evidence type="ECO:0000256" key="2">
    <source>
        <dbReference type="ARBA" id="ARBA00022692"/>
    </source>
</evidence>
<dbReference type="Proteomes" id="UP001597083">
    <property type="component" value="Unassembled WGS sequence"/>
</dbReference>
<proteinExistence type="predicted"/>
<dbReference type="PANTHER" id="PTHR23501:SF197">
    <property type="entry name" value="COMD"/>
    <property type="match status" value="1"/>
</dbReference>
<keyword evidence="3 5" id="KW-1133">Transmembrane helix</keyword>
<feature type="transmembrane region" description="Helical" evidence="5">
    <location>
        <begin position="25"/>
        <end position="48"/>
    </location>
</feature>
<evidence type="ECO:0000256" key="1">
    <source>
        <dbReference type="ARBA" id="ARBA00004651"/>
    </source>
</evidence>
<feature type="non-terminal residue" evidence="7">
    <location>
        <position position="1"/>
    </location>
</feature>